<name>A0A5N7D094_9EURO</name>
<comment type="similarity">
    <text evidence="1">Belongs to the cytochrome P450 family.</text>
</comment>
<protein>
    <submittedName>
        <fullName evidence="6">Cytochrome P450</fullName>
    </submittedName>
</protein>
<dbReference type="PANTHER" id="PTHR46300:SF4">
    <property type="entry name" value="CYTOCHROME P450 98A3"/>
    <property type="match status" value="1"/>
</dbReference>
<dbReference type="GO" id="GO:0020037">
    <property type="term" value="F:heme binding"/>
    <property type="evidence" value="ECO:0007669"/>
    <property type="project" value="InterPro"/>
</dbReference>
<dbReference type="PRINTS" id="PR00463">
    <property type="entry name" value="EP450I"/>
</dbReference>
<evidence type="ECO:0000313" key="6">
    <source>
        <dbReference type="EMBL" id="KAE8399517.1"/>
    </source>
</evidence>
<dbReference type="Pfam" id="PF00067">
    <property type="entry name" value="p450"/>
    <property type="match status" value="1"/>
</dbReference>
<dbReference type="InterPro" id="IPR036396">
    <property type="entry name" value="Cyt_P450_sf"/>
</dbReference>
<dbReference type="InterPro" id="IPR050364">
    <property type="entry name" value="Cytochrome_P450_fung"/>
</dbReference>
<dbReference type="RefSeq" id="XP_031936836.1">
    <property type="nucleotide sequence ID" value="XM_032088125.1"/>
</dbReference>
<proteinExistence type="inferred from homology"/>
<sequence>MDYIHSFLSCPVLGISCGVILIFLEIVVHDVYLWTYLPPGPCPILLVGNKLQIPSKHPGIKFQEWSRIYGPIYTIWLGRRPTVVISDPSIASELLEKRSKKYSTRPRFVTMGEIYWDMASILVQPYGKEWLIRRRLLHSALTPRALEHYKLLQPAESSRLCYQLLEGAAEWESLFDRLASSIVFAVSYGHRVDSAKSPVIRQRLEFMQYASSLNAPGAYLVESFPMLKYLPDWIAPWKAEIKRRGCLEAEANMALVRVVRQDIESAKQSPGAEPLFNSLTKQLLETRDSDPTAFPLTERD</sequence>
<dbReference type="GeneID" id="43672816"/>
<dbReference type="GO" id="GO:0005506">
    <property type="term" value="F:iron ion binding"/>
    <property type="evidence" value="ECO:0007669"/>
    <property type="project" value="InterPro"/>
</dbReference>
<evidence type="ECO:0000313" key="7">
    <source>
        <dbReference type="Proteomes" id="UP000325579"/>
    </source>
</evidence>
<evidence type="ECO:0000256" key="2">
    <source>
        <dbReference type="ARBA" id="ARBA00022723"/>
    </source>
</evidence>
<feature type="transmembrane region" description="Helical" evidence="5">
    <location>
        <begin position="12"/>
        <end position="34"/>
    </location>
</feature>
<keyword evidence="2" id="KW-0479">Metal-binding</keyword>
<keyword evidence="7" id="KW-1185">Reference proteome</keyword>
<dbReference type="SUPFAM" id="SSF48264">
    <property type="entry name" value="Cytochrome P450"/>
    <property type="match status" value="1"/>
</dbReference>
<dbReference type="GO" id="GO:0016705">
    <property type="term" value="F:oxidoreductase activity, acting on paired donors, with incorporation or reduction of molecular oxygen"/>
    <property type="evidence" value="ECO:0007669"/>
    <property type="project" value="InterPro"/>
</dbReference>
<evidence type="ECO:0000256" key="4">
    <source>
        <dbReference type="ARBA" id="ARBA00023004"/>
    </source>
</evidence>
<dbReference type="InterPro" id="IPR001128">
    <property type="entry name" value="Cyt_P450"/>
</dbReference>
<evidence type="ECO:0000256" key="1">
    <source>
        <dbReference type="ARBA" id="ARBA00010617"/>
    </source>
</evidence>
<gene>
    <name evidence="6" type="ORF">BDV37DRAFT_287538</name>
</gene>
<organism evidence="6 7">
    <name type="scientific">Aspergillus pseudonomiae</name>
    <dbReference type="NCBI Taxonomy" id="1506151"/>
    <lineage>
        <taxon>Eukaryota</taxon>
        <taxon>Fungi</taxon>
        <taxon>Dikarya</taxon>
        <taxon>Ascomycota</taxon>
        <taxon>Pezizomycotina</taxon>
        <taxon>Eurotiomycetes</taxon>
        <taxon>Eurotiomycetidae</taxon>
        <taxon>Eurotiales</taxon>
        <taxon>Aspergillaceae</taxon>
        <taxon>Aspergillus</taxon>
        <taxon>Aspergillus subgen. Circumdati</taxon>
    </lineage>
</organism>
<keyword evidence="5" id="KW-0812">Transmembrane</keyword>
<reference evidence="6 7" key="1">
    <citation type="submission" date="2019-04" db="EMBL/GenBank/DDBJ databases">
        <authorList>
            <consortium name="DOE Joint Genome Institute"/>
            <person name="Mondo S."/>
            <person name="Kjaerbolling I."/>
            <person name="Vesth T."/>
            <person name="Frisvad J.C."/>
            <person name="Nybo J.L."/>
            <person name="Theobald S."/>
            <person name="Kildgaard S."/>
            <person name="Isbrandt T."/>
            <person name="Kuo A."/>
            <person name="Sato A."/>
            <person name="Lyhne E.K."/>
            <person name="Kogle M.E."/>
            <person name="Wiebenga A."/>
            <person name="Kun R.S."/>
            <person name="Lubbers R.J."/>
            <person name="Makela M.R."/>
            <person name="Barry K."/>
            <person name="Chovatia M."/>
            <person name="Clum A."/>
            <person name="Daum C."/>
            <person name="Haridas S."/>
            <person name="He G."/>
            <person name="LaButti K."/>
            <person name="Lipzen A."/>
            <person name="Riley R."/>
            <person name="Salamov A."/>
            <person name="Simmons B.A."/>
            <person name="Magnuson J.K."/>
            <person name="Henrissat B."/>
            <person name="Mortensen U.H."/>
            <person name="Larsen T.O."/>
            <person name="Devries R.P."/>
            <person name="Grigoriev I.V."/>
            <person name="Machida M."/>
            <person name="Baker S.E."/>
            <person name="Andersen M.R."/>
            <person name="Cantor M.N."/>
            <person name="Hua S.X."/>
        </authorList>
    </citation>
    <scope>NUCLEOTIDE SEQUENCE [LARGE SCALE GENOMIC DNA]</scope>
    <source>
        <strain evidence="6 7">CBS 119388</strain>
    </source>
</reference>
<dbReference type="AlphaFoldDB" id="A0A5N7D094"/>
<accession>A0A5N7D094</accession>
<dbReference type="OrthoDB" id="1103324at2759"/>
<keyword evidence="5" id="KW-0472">Membrane</keyword>
<dbReference type="Gene3D" id="1.10.630.10">
    <property type="entry name" value="Cytochrome P450"/>
    <property type="match status" value="1"/>
</dbReference>
<dbReference type="InterPro" id="IPR002401">
    <property type="entry name" value="Cyt_P450_E_grp-I"/>
</dbReference>
<dbReference type="GO" id="GO:0004497">
    <property type="term" value="F:monooxygenase activity"/>
    <property type="evidence" value="ECO:0007669"/>
    <property type="project" value="InterPro"/>
</dbReference>
<keyword evidence="5" id="KW-1133">Transmembrane helix</keyword>
<evidence type="ECO:0000256" key="5">
    <source>
        <dbReference type="SAM" id="Phobius"/>
    </source>
</evidence>
<keyword evidence="4" id="KW-0408">Iron</keyword>
<evidence type="ECO:0000256" key="3">
    <source>
        <dbReference type="ARBA" id="ARBA00023002"/>
    </source>
</evidence>
<dbReference type="PANTHER" id="PTHR46300">
    <property type="entry name" value="P450, PUTATIVE (EUROFUNG)-RELATED-RELATED"/>
    <property type="match status" value="1"/>
</dbReference>
<dbReference type="EMBL" id="ML736832">
    <property type="protein sequence ID" value="KAE8399517.1"/>
    <property type="molecule type" value="Genomic_DNA"/>
</dbReference>
<dbReference type="Proteomes" id="UP000325579">
    <property type="component" value="Unassembled WGS sequence"/>
</dbReference>
<keyword evidence="3" id="KW-0560">Oxidoreductase</keyword>